<dbReference type="AlphaFoldDB" id="A0A6A5Y3V7"/>
<dbReference type="InterPro" id="IPR018305">
    <property type="entry name" value="Ribosomal_m50"/>
</dbReference>
<dbReference type="EMBL" id="ML978067">
    <property type="protein sequence ID" value="KAF2019707.1"/>
    <property type="molecule type" value="Genomic_DNA"/>
</dbReference>
<evidence type="ECO:0000256" key="4">
    <source>
        <dbReference type="ARBA" id="ARBA00023128"/>
    </source>
</evidence>
<feature type="region of interest" description="Disordered" evidence="7">
    <location>
        <begin position="458"/>
        <end position="511"/>
    </location>
</feature>
<feature type="compositionally biased region" description="Low complexity" evidence="7">
    <location>
        <begin position="471"/>
        <end position="485"/>
    </location>
</feature>
<accession>A0A6A5Y3V7</accession>
<feature type="region of interest" description="Disordered" evidence="7">
    <location>
        <begin position="1"/>
        <end position="22"/>
    </location>
</feature>
<dbReference type="Proteomes" id="UP000799778">
    <property type="component" value="Unassembled WGS sequence"/>
</dbReference>
<keyword evidence="3" id="KW-0689">Ribosomal protein</keyword>
<evidence type="ECO:0000256" key="3">
    <source>
        <dbReference type="ARBA" id="ARBA00022980"/>
    </source>
</evidence>
<dbReference type="GO" id="GO:0005840">
    <property type="term" value="C:ribosome"/>
    <property type="evidence" value="ECO:0007669"/>
    <property type="project" value="UniProtKB-KW"/>
</dbReference>
<proteinExistence type="inferred from homology"/>
<feature type="region of interest" description="Disordered" evidence="7">
    <location>
        <begin position="284"/>
        <end position="320"/>
    </location>
</feature>
<protein>
    <recommendedName>
        <fullName evidence="6">Large ribosomal subunit protein mL50</fullName>
    </recommendedName>
</protein>
<evidence type="ECO:0000256" key="2">
    <source>
        <dbReference type="ARBA" id="ARBA00008860"/>
    </source>
</evidence>
<evidence type="ECO:0000313" key="8">
    <source>
        <dbReference type="EMBL" id="KAF2019707.1"/>
    </source>
</evidence>
<dbReference type="Pfam" id="PF10501">
    <property type="entry name" value="Ribosomal_L50"/>
    <property type="match status" value="1"/>
</dbReference>
<evidence type="ECO:0000256" key="7">
    <source>
        <dbReference type="SAM" id="MobiDB-lite"/>
    </source>
</evidence>
<comment type="subcellular location">
    <subcellularLocation>
        <location evidence="1">Mitochondrion</location>
    </subcellularLocation>
</comment>
<name>A0A6A5Y3V7_9PLEO</name>
<sequence>MRRIPRSSRSIDPSIPSSSMIASRVPSSHVCRSALTSSPLARTTTACFSTTSRYNILGGTQDKKKHQAFVRKWQKRLLGDSEPIGAHVDPYDATSPVRISPEETGEEVETIEESASESYGAPYRPAKTGEGLTKVGGKEWIQEREEELLLRRFNILVAPQGHTYGEIVNYDFAPQEKVKRFKELQALFHQAVVEVFTLKQSGKKIAFPQFANIDPAWTRNVKLHASPAGSVVLSNVQPEDVEQFLAAVEDPAAQIAEAVDELVIDEAFESTAEAVEEAVPELDVAKEGKKASPAAKKTEGNPFDFMSNRPVSRVKPDEPVPEVEQIVETTEAPQGLAFIESAHQALDKELSSHRHDILFAAANTSERTIAALRKSVHGTVSPSVLESTIEAKYGGIALNDLAVKFAITKRILQLTGHRIPDPTFNSAKNLGDLFSALVSASRPKPTTVRDALKHEAKLQHIRSKHGKNKKSASPSTSSSNNRNAAQKPTLAALPNVRFQGKRISPVQKEKEVGRWKVIEYALAERDLPRLSKDA</sequence>
<reference evidence="8" key="1">
    <citation type="journal article" date="2020" name="Stud. Mycol.">
        <title>101 Dothideomycetes genomes: a test case for predicting lifestyles and emergence of pathogens.</title>
        <authorList>
            <person name="Haridas S."/>
            <person name="Albert R."/>
            <person name="Binder M."/>
            <person name="Bloem J."/>
            <person name="Labutti K."/>
            <person name="Salamov A."/>
            <person name="Andreopoulos B."/>
            <person name="Baker S."/>
            <person name="Barry K."/>
            <person name="Bills G."/>
            <person name="Bluhm B."/>
            <person name="Cannon C."/>
            <person name="Castanera R."/>
            <person name="Culley D."/>
            <person name="Daum C."/>
            <person name="Ezra D."/>
            <person name="Gonzalez J."/>
            <person name="Henrissat B."/>
            <person name="Kuo A."/>
            <person name="Liang C."/>
            <person name="Lipzen A."/>
            <person name="Lutzoni F."/>
            <person name="Magnuson J."/>
            <person name="Mondo S."/>
            <person name="Nolan M."/>
            <person name="Ohm R."/>
            <person name="Pangilinan J."/>
            <person name="Park H.-J."/>
            <person name="Ramirez L."/>
            <person name="Alfaro M."/>
            <person name="Sun H."/>
            <person name="Tritt A."/>
            <person name="Yoshinaga Y."/>
            <person name="Zwiers L.-H."/>
            <person name="Turgeon B."/>
            <person name="Goodwin S."/>
            <person name="Spatafora J."/>
            <person name="Crous P."/>
            <person name="Grigoriev I."/>
        </authorList>
    </citation>
    <scope>NUCLEOTIDE SEQUENCE</scope>
    <source>
        <strain evidence="8">CBS 175.79</strain>
    </source>
</reference>
<feature type="compositionally biased region" description="Basic residues" evidence="7">
    <location>
        <begin position="459"/>
        <end position="470"/>
    </location>
</feature>
<feature type="region of interest" description="Disordered" evidence="7">
    <location>
        <begin position="84"/>
        <end position="105"/>
    </location>
</feature>
<evidence type="ECO:0000256" key="6">
    <source>
        <dbReference type="ARBA" id="ARBA00035183"/>
    </source>
</evidence>
<evidence type="ECO:0000256" key="5">
    <source>
        <dbReference type="ARBA" id="ARBA00023274"/>
    </source>
</evidence>
<evidence type="ECO:0000313" key="9">
    <source>
        <dbReference type="Proteomes" id="UP000799778"/>
    </source>
</evidence>
<keyword evidence="4" id="KW-0496">Mitochondrion</keyword>
<dbReference type="RefSeq" id="XP_033388046.1">
    <property type="nucleotide sequence ID" value="XM_033533653.1"/>
</dbReference>
<evidence type="ECO:0000256" key="1">
    <source>
        <dbReference type="ARBA" id="ARBA00004173"/>
    </source>
</evidence>
<keyword evidence="9" id="KW-1185">Reference proteome</keyword>
<comment type="similarity">
    <text evidence="2">Belongs to the mitochondrion-specific ribosomal protein mL50 family.</text>
</comment>
<dbReference type="GO" id="GO:0005739">
    <property type="term" value="C:mitochondrion"/>
    <property type="evidence" value="ECO:0007669"/>
    <property type="project" value="UniProtKB-SubCell"/>
</dbReference>
<gene>
    <name evidence="8" type="ORF">BU24DRAFT_489614</name>
</gene>
<organism evidence="8 9">
    <name type="scientific">Aaosphaeria arxii CBS 175.79</name>
    <dbReference type="NCBI Taxonomy" id="1450172"/>
    <lineage>
        <taxon>Eukaryota</taxon>
        <taxon>Fungi</taxon>
        <taxon>Dikarya</taxon>
        <taxon>Ascomycota</taxon>
        <taxon>Pezizomycotina</taxon>
        <taxon>Dothideomycetes</taxon>
        <taxon>Pleosporomycetidae</taxon>
        <taxon>Pleosporales</taxon>
        <taxon>Pleosporales incertae sedis</taxon>
        <taxon>Aaosphaeria</taxon>
    </lineage>
</organism>
<dbReference type="GO" id="GO:1990904">
    <property type="term" value="C:ribonucleoprotein complex"/>
    <property type="evidence" value="ECO:0007669"/>
    <property type="project" value="UniProtKB-KW"/>
</dbReference>
<dbReference type="GeneID" id="54291050"/>
<keyword evidence="5" id="KW-0687">Ribonucleoprotein</keyword>
<feature type="compositionally biased region" description="Low complexity" evidence="7">
    <location>
        <begin position="7"/>
        <end position="22"/>
    </location>
</feature>
<dbReference type="OrthoDB" id="6220758at2759"/>